<name>A6KLC4_RAT</name>
<dbReference type="Proteomes" id="UP000234681">
    <property type="component" value="Chromosome X"/>
</dbReference>
<reference evidence="1 2" key="1">
    <citation type="submission" date="2005-09" db="EMBL/GenBank/DDBJ databases">
        <authorList>
            <person name="Mural R.J."/>
            <person name="Li P.W."/>
            <person name="Adams M.D."/>
            <person name="Amanatides P.G."/>
            <person name="Baden-Tillson H."/>
            <person name="Barnstead M."/>
            <person name="Chin S.H."/>
            <person name="Dew I."/>
            <person name="Evans C.A."/>
            <person name="Ferriera S."/>
            <person name="Flanigan M."/>
            <person name="Fosler C."/>
            <person name="Glodek A."/>
            <person name="Gu Z."/>
            <person name="Holt R.A."/>
            <person name="Jennings D."/>
            <person name="Kraft C.L."/>
            <person name="Lu F."/>
            <person name="Nguyen T."/>
            <person name="Nusskern D.R."/>
            <person name="Pfannkoch C.M."/>
            <person name="Sitter C."/>
            <person name="Sutton G.G."/>
            <person name="Venter J.C."/>
            <person name="Wang Z."/>
            <person name="Woodage T."/>
            <person name="Zheng X.H."/>
            <person name="Zhong F."/>
        </authorList>
    </citation>
    <scope>NUCLEOTIDE SEQUENCE [LARGE SCALE GENOMIC DNA]</scope>
    <source>
        <strain>BN</strain>
        <strain evidence="2">Sprague-Dawley</strain>
    </source>
</reference>
<gene>
    <name evidence="1" type="ORF">rCG_38942</name>
</gene>
<protein>
    <submittedName>
        <fullName evidence="1">RCG38942</fullName>
    </submittedName>
</protein>
<proteinExistence type="predicted"/>
<evidence type="ECO:0000313" key="2">
    <source>
        <dbReference type="Proteomes" id="UP000234681"/>
    </source>
</evidence>
<sequence>MENMDSTRDTAPNY</sequence>
<organism evidence="1 2">
    <name type="scientific">Rattus norvegicus</name>
    <name type="common">Rat</name>
    <dbReference type="NCBI Taxonomy" id="10116"/>
    <lineage>
        <taxon>Eukaryota</taxon>
        <taxon>Metazoa</taxon>
        <taxon>Chordata</taxon>
        <taxon>Craniata</taxon>
        <taxon>Vertebrata</taxon>
        <taxon>Euteleostomi</taxon>
        <taxon>Mammalia</taxon>
        <taxon>Eutheria</taxon>
        <taxon>Euarchontoglires</taxon>
        <taxon>Glires</taxon>
        <taxon>Rodentia</taxon>
        <taxon>Myomorpha</taxon>
        <taxon>Muroidea</taxon>
        <taxon>Muridae</taxon>
        <taxon>Murinae</taxon>
        <taxon>Rattus</taxon>
    </lineage>
</organism>
<accession>A6KLC4</accession>
<dbReference type="EMBL" id="CH474063">
    <property type="protein sequence ID" value="EDL86296.1"/>
    <property type="molecule type" value="Genomic_DNA"/>
</dbReference>
<evidence type="ECO:0000313" key="1">
    <source>
        <dbReference type="EMBL" id="EDL86296.1"/>
    </source>
</evidence>